<organism evidence="1 2">
    <name type="scientific">Pogonophryne albipinna</name>
    <dbReference type="NCBI Taxonomy" id="1090488"/>
    <lineage>
        <taxon>Eukaryota</taxon>
        <taxon>Metazoa</taxon>
        <taxon>Chordata</taxon>
        <taxon>Craniata</taxon>
        <taxon>Vertebrata</taxon>
        <taxon>Euteleostomi</taxon>
        <taxon>Actinopterygii</taxon>
        <taxon>Neopterygii</taxon>
        <taxon>Teleostei</taxon>
        <taxon>Neoteleostei</taxon>
        <taxon>Acanthomorphata</taxon>
        <taxon>Eupercaria</taxon>
        <taxon>Perciformes</taxon>
        <taxon>Notothenioidei</taxon>
        <taxon>Pogonophryne</taxon>
    </lineage>
</organism>
<comment type="caution">
    <text evidence="1">The sequence shown here is derived from an EMBL/GenBank/DDBJ whole genome shotgun (WGS) entry which is preliminary data.</text>
</comment>
<dbReference type="Proteomes" id="UP001219934">
    <property type="component" value="Unassembled WGS sequence"/>
</dbReference>
<accession>A0AAD6AYW5</accession>
<reference evidence="1" key="1">
    <citation type="submission" date="2022-11" db="EMBL/GenBank/DDBJ databases">
        <title>Chromosome-level genome of Pogonophryne albipinna.</title>
        <authorList>
            <person name="Jo E."/>
        </authorList>
    </citation>
    <scope>NUCLEOTIDE SEQUENCE</scope>
    <source>
        <strain evidence="1">SGF0006</strain>
        <tissue evidence="1">Muscle</tissue>
    </source>
</reference>
<keyword evidence="2" id="KW-1185">Reference proteome</keyword>
<sequence>MFHYRRYEELQECSFLLNGLTALLLPRSMRTKCDDTTEPHVETQCASAPEVEDDPSQHAYPEIKFVSVGSSQSGFHGDAECVIYSVPRVEASSDEPLCTLLLTTPNNSHSLAEEAGVN</sequence>
<gene>
    <name evidence="1" type="ORF">JOQ06_006856</name>
</gene>
<dbReference type="EMBL" id="JAPTMU010000012">
    <property type="protein sequence ID" value="KAJ4934049.1"/>
    <property type="molecule type" value="Genomic_DNA"/>
</dbReference>
<protein>
    <submittedName>
        <fullName evidence="1">Uncharacterized protein</fullName>
    </submittedName>
</protein>
<dbReference type="AlphaFoldDB" id="A0AAD6AYW5"/>
<name>A0AAD6AYW5_9TELE</name>
<evidence type="ECO:0000313" key="1">
    <source>
        <dbReference type="EMBL" id="KAJ4934049.1"/>
    </source>
</evidence>
<proteinExistence type="predicted"/>
<evidence type="ECO:0000313" key="2">
    <source>
        <dbReference type="Proteomes" id="UP001219934"/>
    </source>
</evidence>